<evidence type="ECO:0000313" key="5">
    <source>
        <dbReference type="Proteomes" id="UP000694580"/>
    </source>
</evidence>
<dbReference type="PANTHER" id="PTHR18887:SF4">
    <property type="entry name" value="GOLGIN SUBFAMILY B MEMBER 1-LIKE"/>
    <property type="match status" value="1"/>
</dbReference>
<reference evidence="4" key="2">
    <citation type="submission" date="2025-08" db="UniProtKB">
        <authorList>
            <consortium name="Ensembl"/>
        </authorList>
    </citation>
    <scope>IDENTIFICATION</scope>
</reference>
<evidence type="ECO:0000256" key="1">
    <source>
        <dbReference type="SAM" id="Coils"/>
    </source>
</evidence>
<gene>
    <name evidence="4" type="primary">si:ch211-220f16.2</name>
</gene>
<name>A0AAY4DYI0_9TELE</name>
<feature type="coiled-coil region" evidence="1">
    <location>
        <begin position="1027"/>
        <end position="1222"/>
    </location>
</feature>
<evidence type="ECO:0000256" key="2">
    <source>
        <dbReference type="SAM" id="MobiDB-lite"/>
    </source>
</evidence>
<keyword evidence="5" id="KW-1185">Reference proteome</keyword>
<feature type="coiled-coil region" evidence="1">
    <location>
        <begin position="204"/>
        <end position="262"/>
    </location>
</feature>
<feature type="coiled-coil region" evidence="1">
    <location>
        <begin position="541"/>
        <end position="807"/>
    </location>
</feature>
<reference evidence="4 5" key="1">
    <citation type="submission" date="2020-06" db="EMBL/GenBank/DDBJ databases">
        <authorList>
            <consortium name="Wellcome Sanger Institute Data Sharing"/>
        </authorList>
    </citation>
    <scope>NUCLEOTIDE SEQUENCE [LARGE SCALE GENOMIC DNA]</scope>
</reference>
<feature type="coiled-coil region" evidence="1">
    <location>
        <begin position="1630"/>
        <end position="1692"/>
    </location>
</feature>
<feature type="coiled-coil region" evidence="1">
    <location>
        <begin position="1743"/>
        <end position="1770"/>
    </location>
</feature>
<keyword evidence="3" id="KW-0812">Transmembrane</keyword>
<feature type="region of interest" description="Disordered" evidence="2">
    <location>
        <begin position="113"/>
        <end position="148"/>
    </location>
</feature>
<evidence type="ECO:0000313" key="4">
    <source>
        <dbReference type="Ensembl" id="ENSDCDP00010050453.1"/>
    </source>
</evidence>
<dbReference type="GO" id="GO:0005794">
    <property type="term" value="C:Golgi apparatus"/>
    <property type="evidence" value="ECO:0007669"/>
    <property type="project" value="InterPro"/>
</dbReference>
<protein>
    <recommendedName>
        <fullName evidence="6">Golgin subfamily B member 1-like</fullName>
    </recommendedName>
</protein>
<feature type="region of interest" description="Disordered" evidence="2">
    <location>
        <begin position="315"/>
        <end position="371"/>
    </location>
</feature>
<evidence type="ECO:0000256" key="3">
    <source>
        <dbReference type="SAM" id="Phobius"/>
    </source>
</evidence>
<feature type="coiled-coil region" evidence="1">
    <location>
        <begin position="485"/>
        <end position="512"/>
    </location>
</feature>
<keyword evidence="3" id="KW-0472">Membrane</keyword>
<evidence type="ECO:0008006" key="6">
    <source>
        <dbReference type="Google" id="ProtNLM"/>
    </source>
</evidence>
<feature type="coiled-coil region" evidence="1">
    <location>
        <begin position="1458"/>
        <end position="1580"/>
    </location>
</feature>
<dbReference type="Ensembl" id="ENSDCDT00010060875.1">
    <property type="protein sequence ID" value="ENSDCDP00010050453.1"/>
    <property type="gene ID" value="ENSDCDG00010029911.1"/>
</dbReference>
<accession>A0AAY4DYI0</accession>
<feature type="compositionally biased region" description="Basic and acidic residues" evidence="2">
    <location>
        <begin position="113"/>
        <end position="132"/>
    </location>
</feature>
<proteinExistence type="predicted"/>
<feature type="coiled-coil region" evidence="1">
    <location>
        <begin position="374"/>
        <end position="435"/>
    </location>
</feature>
<feature type="transmembrane region" description="Helical" evidence="3">
    <location>
        <begin position="1849"/>
        <end position="1869"/>
    </location>
</feature>
<dbReference type="Proteomes" id="UP000694580">
    <property type="component" value="Chromosome 16"/>
</dbReference>
<organism evidence="4 5">
    <name type="scientific">Denticeps clupeoides</name>
    <name type="common">denticle herring</name>
    <dbReference type="NCBI Taxonomy" id="299321"/>
    <lineage>
        <taxon>Eukaryota</taxon>
        <taxon>Metazoa</taxon>
        <taxon>Chordata</taxon>
        <taxon>Craniata</taxon>
        <taxon>Vertebrata</taxon>
        <taxon>Euteleostomi</taxon>
        <taxon>Actinopterygii</taxon>
        <taxon>Neopterygii</taxon>
        <taxon>Teleostei</taxon>
        <taxon>Clupei</taxon>
        <taxon>Clupeiformes</taxon>
        <taxon>Denticipitoidei</taxon>
        <taxon>Denticipitidae</taxon>
        <taxon>Denticeps</taxon>
    </lineage>
</organism>
<feature type="coiled-coil region" evidence="1">
    <location>
        <begin position="1251"/>
        <end position="1369"/>
    </location>
</feature>
<sequence length="1870" mass="213852">MLKWFSGEEAGAPGSPQGSADGGGPAVSEMTERLAQTEQLVAQLKELIREKDAELRSRDEQLKELMERMRRLQSERENLQSKLEAEKHVMRAQLLDLMQKHEVELLRVAEKHEHEMSEKEQAFRAQLEESKRTAAPPFSSAPAAGDTPSLQRLSELEGQVKLKAEEASKSETKFLKMKAWSKSRIRQLEDELKKAQSGSAAPDVTSLRSRITELEEQRQEILCKLETYDELKARNDLLEKKLVVYEEQQRKMQADLEQVTKRAASQASESGSVEEFQSQVLEWQDMVSMVTEAEAARDQAREEKNAMALRMSHIEEEREGEKRKRVPDLLGSSEDFEFDGHRSFPDPSSPSGSTTPMEGENMGGWWPEYSTPDTEGLRSVVEELELERNQLQEQILALEERCQDLEDRRQLQSRIEALQNESERLQAQVSSLRSQQMREAEKHQLLVSSLNEQLKGLSDTQECLESSLMEKEHTLAKTSEKLELIDSLQDSLKQKEEQYKDVADKLIQTEHNLSEMTKKFNTFEKQCTDLKVTVTELTHKLSLLKEKTQKQEATNESLQTELDQTNEELDKLNTAHLEERAELIHDLQSCEREIDNLKDILIDKDKEINGLSGNMAEYADQIHGLKQEIKQKDEDLLRTENALRKAEREAQIIRETQSSDQQSLNAKVAELLEEMKDTESELKIAREQKDLKMLEAEDLTKQVRADRQTIQDLRTEIQKLNKLKDQLHDKAQIYEKELKSYKDEQNKLLAEVSKHKGELQSLSKQLEEQVQSQEQVERMVEEKLGLITSLEQKLKDTQKESEGERLKLSADLKAKDIEMDKMNKELADKSEGYLKLETQLDSLRADNQEVQAAFEKRREEFMAQKKLAEELSEKVRDVLEQNSSMQLEVNKLMVENGNLQQEIAEKFKSFSELMLERDFLLSKMGVLEAEHSEKGKIVDDRLLEKTNECNHLSKLLHESKMHCTSLQDQVKNTHSQVDHLNSGLEEKDKCIFVGLQQIVGELDNKAAGLLEQNSQLSSQICSLTEQNEKLGQERDEKCKQISDTEQENVALERKLSGLELQHSENRKIIEGLMKDKEQLFKNKETISENLLEKTNECSRLTSLLRDLEENSVFLKEQADSANTRANNLESTLAEKEEEIAEKNAQKESQQSQINQHQETLNLLQEQGRALKSGLMEKDLLLQQKAEEHSSLLAEIQQQKDTFSKLQNDMDTLKSECSSLSQNLEEKDMIISSKNQECQSHMDELTKRNESVFSLSGQLADINENLAKLDEENVMLKGSVENYSSENARLREEMTKVQSDFVDLQDSNQALKEQTHKLKAEIQKFATDASVKLEEMTFLKNELSDRDKFLNTLREQMAATNTAKQDLQLTLQQKDDSLKQQEMFIKQLQAKSVEGEGQMSQQMETITELQKEAQSLQAALQSKDMLLLEKERNLTCLKETLVSESDKSQSQVSSSNEIISKLQQELKVALETSNHLTEKISQLDLELKQKADECLTIKEHISSLEDSHSQIQTQMQNLTSECDHLKKTLTKKEQDILNMKSTSLACTTSLNEQLKAKESECDSLKEQLSGLNDTISKLNISLRAQSSEISSLQEAFKDSTDALLEQTKAESVALLGKTDCSEHLAQPQRDLQSCVQEIHQREALLEQLNARLQQAVDEKNGVSSQLKAVSQTLRESQLNLNELQNRCYWLERQVQIQQAPTQRGSVSAEVAPGAPQEKSSSVVDIETTETQELRNRLSIAECQLASSQQIVSQLNDRLEDERARRLAAEEALGFTEERVKSMDATSSRSSLRDFSIQLETEDEWEALILDPNQHVLMRKVKGGVLSCKRWLRGRSLYCSKLLTTRAKSRYLFLSYLLILHVLVFMCLSGVL</sequence>
<feature type="compositionally biased region" description="Low complexity" evidence="2">
    <location>
        <begin position="134"/>
        <end position="144"/>
    </location>
</feature>
<reference evidence="4" key="3">
    <citation type="submission" date="2025-09" db="UniProtKB">
        <authorList>
            <consortium name="Ensembl"/>
        </authorList>
    </citation>
    <scope>IDENTIFICATION</scope>
</reference>
<dbReference type="InterPro" id="IPR026202">
    <property type="entry name" value="GOLGB1"/>
</dbReference>
<dbReference type="GeneTree" id="ENSGT00730000111007"/>
<feature type="region of interest" description="Disordered" evidence="2">
    <location>
        <begin position="1"/>
        <end position="32"/>
    </location>
</feature>
<dbReference type="Gene3D" id="1.10.287.1490">
    <property type="match status" value="2"/>
</dbReference>
<dbReference type="PANTHER" id="PTHR18887">
    <property type="entry name" value="GOLGI-ASSOCIATED PROTEIN GCP360-RELATED"/>
    <property type="match status" value="1"/>
</dbReference>
<feature type="compositionally biased region" description="Low complexity" evidence="2">
    <location>
        <begin position="345"/>
        <end position="356"/>
    </location>
</feature>
<feature type="region of interest" description="Disordered" evidence="2">
    <location>
        <begin position="1703"/>
        <end position="1722"/>
    </location>
</feature>
<keyword evidence="3" id="KW-1133">Transmembrane helix</keyword>
<keyword evidence="1" id="KW-0175">Coiled coil</keyword>
<feature type="coiled-coil region" evidence="1">
    <location>
        <begin position="833"/>
        <end position="902"/>
    </location>
</feature>
<feature type="coiled-coil region" evidence="1">
    <location>
        <begin position="1398"/>
        <end position="1425"/>
    </location>
</feature>